<keyword evidence="2" id="KW-0732">Signal</keyword>
<organism evidence="3 4">
    <name type="scientific">Amphibalanus amphitrite</name>
    <name type="common">Striped barnacle</name>
    <name type="synonym">Balanus amphitrite</name>
    <dbReference type="NCBI Taxonomy" id="1232801"/>
    <lineage>
        <taxon>Eukaryota</taxon>
        <taxon>Metazoa</taxon>
        <taxon>Ecdysozoa</taxon>
        <taxon>Arthropoda</taxon>
        <taxon>Crustacea</taxon>
        <taxon>Multicrustacea</taxon>
        <taxon>Cirripedia</taxon>
        <taxon>Thoracica</taxon>
        <taxon>Thoracicalcarea</taxon>
        <taxon>Balanomorpha</taxon>
        <taxon>Balanoidea</taxon>
        <taxon>Balanidae</taxon>
        <taxon>Amphibalaninae</taxon>
        <taxon>Amphibalanus</taxon>
    </lineage>
</organism>
<protein>
    <submittedName>
        <fullName evidence="3">Uncharacterized protein</fullName>
    </submittedName>
</protein>
<name>A0A6A4V059_AMPAM</name>
<evidence type="ECO:0000313" key="3">
    <source>
        <dbReference type="EMBL" id="KAF0288126.1"/>
    </source>
</evidence>
<keyword evidence="4" id="KW-1185">Reference proteome</keyword>
<feature type="chain" id="PRO_5025550006" evidence="2">
    <location>
        <begin position="17"/>
        <end position="168"/>
    </location>
</feature>
<comment type="caution">
    <text evidence="3">The sequence shown here is derived from an EMBL/GenBank/DDBJ whole genome shotgun (WGS) entry which is preliminary data.</text>
</comment>
<dbReference type="Proteomes" id="UP000440578">
    <property type="component" value="Unassembled WGS sequence"/>
</dbReference>
<feature type="region of interest" description="Disordered" evidence="1">
    <location>
        <begin position="137"/>
        <end position="168"/>
    </location>
</feature>
<dbReference type="AlphaFoldDB" id="A0A6A4V059"/>
<evidence type="ECO:0000256" key="2">
    <source>
        <dbReference type="SAM" id="SignalP"/>
    </source>
</evidence>
<accession>A0A6A4V059</accession>
<feature type="signal peptide" evidence="2">
    <location>
        <begin position="1"/>
        <end position="16"/>
    </location>
</feature>
<evidence type="ECO:0000313" key="4">
    <source>
        <dbReference type="Proteomes" id="UP000440578"/>
    </source>
</evidence>
<evidence type="ECO:0000256" key="1">
    <source>
        <dbReference type="SAM" id="MobiDB-lite"/>
    </source>
</evidence>
<proteinExistence type="predicted"/>
<sequence length="168" mass="17047">MRRPVLLFAVIALANANSVNEPPPKHYGAPKYPYRRPLGADGAVGAATDTLLTPSLTSVNVNPLIGAGGLSLDPSSTDISEQGSFLVADSLAPADGGLPLGLRSDSRLNGFDLSTDGGPITPDSVTIDEGALRELAAGDPGQLDAPLASSLAGNDLEDGSELVTEDLT</sequence>
<dbReference type="EMBL" id="VIIS01002128">
    <property type="protein sequence ID" value="KAF0288126.1"/>
    <property type="molecule type" value="Genomic_DNA"/>
</dbReference>
<feature type="compositionally biased region" description="Acidic residues" evidence="1">
    <location>
        <begin position="155"/>
        <end position="168"/>
    </location>
</feature>
<reference evidence="3 4" key="1">
    <citation type="submission" date="2019-07" db="EMBL/GenBank/DDBJ databases">
        <title>Draft genome assembly of a fouling barnacle, Amphibalanus amphitrite (Darwin, 1854): The first reference genome for Thecostraca.</title>
        <authorList>
            <person name="Kim W."/>
        </authorList>
    </citation>
    <scope>NUCLEOTIDE SEQUENCE [LARGE SCALE GENOMIC DNA]</scope>
    <source>
        <strain evidence="3">SNU_AA5</strain>
        <tissue evidence="3">Soma without cirri and trophi</tissue>
    </source>
</reference>
<gene>
    <name evidence="3" type="ORF">FJT64_013495</name>
</gene>
<dbReference type="OrthoDB" id="6375279at2759"/>